<feature type="region of interest" description="Disordered" evidence="1">
    <location>
        <begin position="1"/>
        <end position="41"/>
    </location>
</feature>
<dbReference type="EMBL" id="WTPW01000429">
    <property type="protein sequence ID" value="KAF0512129.1"/>
    <property type="molecule type" value="Genomic_DNA"/>
</dbReference>
<reference evidence="2 3" key="1">
    <citation type="journal article" date="2019" name="Environ. Microbiol.">
        <title>At the nexus of three kingdoms: the genome of the mycorrhizal fungus Gigaspora margarita provides insights into plant, endobacterial and fungal interactions.</title>
        <authorList>
            <person name="Venice F."/>
            <person name="Ghignone S."/>
            <person name="Salvioli di Fossalunga A."/>
            <person name="Amselem J."/>
            <person name="Novero M."/>
            <person name="Xianan X."/>
            <person name="Sedzielewska Toro K."/>
            <person name="Morin E."/>
            <person name="Lipzen A."/>
            <person name="Grigoriev I.V."/>
            <person name="Henrissat B."/>
            <person name="Martin F.M."/>
            <person name="Bonfante P."/>
        </authorList>
    </citation>
    <scope>NUCLEOTIDE SEQUENCE [LARGE SCALE GENOMIC DNA]</scope>
    <source>
        <strain evidence="2 3">BEG34</strain>
    </source>
</reference>
<evidence type="ECO:0000313" key="3">
    <source>
        <dbReference type="Proteomes" id="UP000439903"/>
    </source>
</evidence>
<sequence>MNQSANQTISVQPQNTGQLQRTNNSGGPQNTGGLHQRNLNIGTQSLRSQNTLNIFADDLICVQRYNDLIGGTNPFSRTQVTENLSSQSGKFSTLLISGYSFP</sequence>
<gene>
    <name evidence="2" type="ORF">F8M41_018062</name>
</gene>
<dbReference type="AlphaFoldDB" id="A0A8H4AM96"/>
<accession>A0A8H4AM96</accession>
<evidence type="ECO:0000256" key="1">
    <source>
        <dbReference type="SAM" id="MobiDB-lite"/>
    </source>
</evidence>
<name>A0A8H4AM96_GIGMA</name>
<keyword evidence="3" id="KW-1185">Reference proteome</keyword>
<evidence type="ECO:0000313" key="2">
    <source>
        <dbReference type="EMBL" id="KAF0512129.1"/>
    </source>
</evidence>
<protein>
    <submittedName>
        <fullName evidence="2">Uncharacterized protein</fullName>
    </submittedName>
</protein>
<dbReference type="Proteomes" id="UP000439903">
    <property type="component" value="Unassembled WGS sequence"/>
</dbReference>
<organism evidence="2 3">
    <name type="scientific">Gigaspora margarita</name>
    <dbReference type="NCBI Taxonomy" id="4874"/>
    <lineage>
        <taxon>Eukaryota</taxon>
        <taxon>Fungi</taxon>
        <taxon>Fungi incertae sedis</taxon>
        <taxon>Mucoromycota</taxon>
        <taxon>Glomeromycotina</taxon>
        <taxon>Glomeromycetes</taxon>
        <taxon>Diversisporales</taxon>
        <taxon>Gigasporaceae</taxon>
        <taxon>Gigaspora</taxon>
    </lineage>
</organism>
<comment type="caution">
    <text evidence="2">The sequence shown here is derived from an EMBL/GenBank/DDBJ whole genome shotgun (WGS) entry which is preliminary data.</text>
</comment>
<proteinExistence type="predicted"/>